<dbReference type="Proteomes" id="UP000887574">
    <property type="component" value="Unplaced"/>
</dbReference>
<sequence>MRNLILLLENDDDKVRSRGRNKNGRRHVKSIRCTNCDEAAPIVSHQEICNPKKSSKPLLCLTSLMPSSMI</sequence>
<dbReference type="InterPro" id="IPR038551">
    <property type="entry name" value="Ribosomal_eS26_sf"/>
</dbReference>
<keyword evidence="1" id="KW-1185">Reference proteome</keyword>
<dbReference type="AlphaFoldDB" id="A0A915E384"/>
<evidence type="ECO:0000313" key="2">
    <source>
        <dbReference type="WBParaSite" id="jg25376"/>
    </source>
</evidence>
<protein>
    <submittedName>
        <fullName evidence="2">Uncharacterized protein</fullName>
    </submittedName>
</protein>
<proteinExistence type="predicted"/>
<name>A0A915E384_9BILA</name>
<dbReference type="Gene3D" id="3.30.1740.20">
    <property type="entry name" value="Ribosomal protein S26e"/>
    <property type="match status" value="1"/>
</dbReference>
<evidence type="ECO:0000313" key="1">
    <source>
        <dbReference type="Proteomes" id="UP000887574"/>
    </source>
</evidence>
<accession>A0A915E384</accession>
<reference evidence="2" key="1">
    <citation type="submission" date="2022-11" db="UniProtKB">
        <authorList>
            <consortium name="WormBaseParasite"/>
        </authorList>
    </citation>
    <scope>IDENTIFICATION</scope>
</reference>
<organism evidence="1 2">
    <name type="scientific">Ditylenchus dipsaci</name>
    <dbReference type="NCBI Taxonomy" id="166011"/>
    <lineage>
        <taxon>Eukaryota</taxon>
        <taxon>Metazoa</taxon>
        <taxon>Ecdysozoa</taxon>
        <taxon>Nematoda</taxon>
        <taxon>Chromadorea</taxon>
        <taxon>Rhabditida</taxon>
        <taxon>Tylenchina</taxon>
        <taxon>Tylenchomorpha</taxon>
        <taxon>Sphaerularioidea</taxon>
        <taxon>Anguinidae</taxon>
        <taxon>Anguininae</taxon>
        <taxon>Ditylenchus</taxon>
    </lineage>
</organism>
<dbReference type="WBParaSite" id="jg25376">
    <property type="protein sequence ID" value="jg25376"/>
    <property type="gene ID" value="jg25376"/>
</dbReference>